<evidence type="ECO:0000259" key="10">
    <source>
        <dbReference type="PROSITE" id="PS50111"/>
    </source>
</evidence>
<feature type="domain" description="HAMP" evidence="11">
    <location>
        <begin position="210"/>
        <end position="263"/>
    </location>
</feature>
<gene>
    <name evidence="12" type="ORF">ABNW52_14405</name>
</gene>
<dbReference type="EMBL" id="JBEFLD010000007">
    <property type="protein sequence ID" value="MEQ6291807.1"/>
    <property type="molecule type" value="Genomic_DNA"/>
</dbReference>
<sequence>MRQRSLRTHLLLLVGGAILACIALALSGLGSSRYLAGEVDKLLITQKMIRQQTEADMMHDAIRADVLSVLYRLGRGEADKLPGIQQDLKEHGDNFRRLMAANHELAGSSPLASELARVLPLVERYITSAASIASTAGSQMDQALAALPGFERDFKTLEDGMEALTDSIETSSSSSESGVAHAMNTQAVLSLALGAAAALLLLCYAFYLLRILLQPLQRLTHTANQVSQSGDLALRVDEQGGLELSIAIRAFNGMLQSQQTLVGHLRQVSDSLQHSAANIGGLTRRLHEDAETQSAAAERISGAISRMSQSVGNVSAGTHHALQRTVHAGQQASDSSQTVTLAANAILAASQSVQHVSGVIHSLDNRARDVSQVVATISGIAEQTNMLALNAAIEAARAGESGRGFAVVADEVRALAVRTSNATVEIQQIVAGIQESARQAVQAMEDSIRQVEQSSQQAQRAGSAIEDIETGTRDSAQTMQRIHDELQQQVDTSHTIASDADQVSMMAKDSLGSAREVADETSQLVTLAGKLDQSLRGFRV</sequence>
<name>A0ABV1M6J8_9NEIS</name>
<feature type="region of interest" description="Disordered" evidence="8">
    <location>
        <begin position="454"/>
        <end position="478"/>
    </location>
</feature>
<dbReference type="SMART" id="SM00304">
    <property type="entry name" value="HAMP"/>
    <property type="match status" value="1"/>
</dbReference>
<keyword evidence="3 9" id="KW-1133">Transmembrane helix</keyword>
<evidence type="ECO:0000313" key="12">
    <source>
        <dbReference type="EMBL" id="MEQ6291807.1"/>
    </source>
</evidence>
<evidence type="ECO:0000259" key="11">
    <source>
        <dbReference type="PROSITE" id="PS50885"/>
    </source>
</evidence>
<dbReference type="PROSITE" id="PS50111">
    <property type="entry name" value="CHEMOTAXIS_TRANSDUC_2"/>
    <property type="match status" value="1"/>
</dbReference>
<dbReference type="PANTHER" id="PTHR32089:SF119">
    <property type="entry name" value="METHYL-ACCEPTING CHEMOTAXIS PROTEIN CTPL"/>
    <property type="match status" value="1"/>
</dbReference>
<dbReference type="PANTHER" id="PTHR32089">
    <property type="entry name" value="METHYL-ACCEPTING CHEMOTAXIS PROTEIN MCPB"/>
    <property type="match status" value="1"/>
</dbReference>
<comment type="caution">
    <text evidence="12">The sequence shown here is derived from an EMBL/GenBank/DDBJ whole genome shotgun (WGS) entry which is preliminary data.</text>
</comment>
<feature type="domain" description="Methyl-accepting transducer" evidence="10">
    <location>
        <begin position="268"/>
        <end position="504"/>
    </location>
</feature>
<comment type="similarity">
    <text evidence="6">Belongs to the methyl-accepting chemotaxis (MCP) protein family.</text>
</comment>
<evidence type="ECO:0000256" key="5">
    <source>
        <dbReference type="ARBA" id="ARBA00023224"/>
    </source>
</evidence>
<keyword evidence="13" id="KW-1185">Reference proteome</keyword>
<evidence type="ECO:0000256" key="6">
    <source>
        <dbReference type="ARBA" id="ARBA00029447"/>
    </source>
</evidence>
<reference evidence="12" key="1">
    <citation type="submission" date="2024-06" db="EMBL/GenBank/DDBJ databases">
        <title>Genome sequence of Vogesella sp. MAHUQ-64.</title>
        <authorList>
            <person name="Huq M.A."/>
        </authorList>
    </citation>
    <scope>NUCLEOTIDE SEQUENCE</scope>
    <source>
        <strain evidence="12">MAHUQ-64</strain>
    </source>
</reference>
<dbReference type="InterPro" id="IPR004089">
    <property type="entry name" value="MCPsignal_dom"/>
</dbReference>
<organism evidence="12 13">
    <name type="scientific">Vogesella oryzagri</name>
    <dbReference type="NCBI Taxonomy" id="3160864"/>
    <lineage>
        <taxon>Bacteria</taxon>
        <taxon>Pseudomonadati</taxon>
        <taxon>Pseudomonadota</taxon>
        <taxon>Betaproteobacteria</taxon>
        <taxon>Neisseriales</taxon>
        <taxon>Chromobacteriaceae</taxon>
        <taxon>Vogesella</taxon>
    </lineage>
</organism>
<evidence type="ECO:0000256" key="4">
    <source>
        <dbReference type="ARBA" id="ARBA00023136"/>
    </source>
</evidence>
<dbReference type="Proteomes" id="UP001433638">
    <property type="component" value="Unassembled WGS sequence"/>
</dbReference>
<evidence type="ECO:0000256" key="9">
    <source>
        <dbReference type="SAM" id="Phobius"/>
    </source>
</evidence>
<dbReference type="PROSITE" id="PS50885">
    <property type="entry name" value="HAMP"/>
    <property type="match status" value="1"/>
</dbReference>
<protein>
    <submittedName>
        <fullName evidence="12">Methyl-accepting chemotaxis protein</fullName>
    </submittedName>
</protein>
<keyword evidence="4 9" id="KW-0472">Membrane</keyword>
<dbReference type="CDD" id="cd06225">
    <property type="entry name" value="HAMP"/>
    <property type="match status" value="1"/>
</dbReference>
<dbReference type="Pfam" id="PF00015">
    <property type="entry name" value="MCPsignal"/>
    <property type="match status" value="1"/>
</dbReference>
<dbReference type="SMART" id="SM00283">
    <property type="entry name" value="MA"/>
    <property type="match status" value="1"/>
</dbReference>
<dbReference type="SUPFAM" id="SSF58104">
    <property type="entry name" value="Methyl-accepting chemotaxis protein (MCP) signaling domain"/>
    <property type="match status" value="1"/>
</dbReference>
<evidence type="ECO:0000256" key="1">
    <source>
        <dbReference type="ARBA" id="ARBA00004141"/>
    </source>
</evidence>
<dbReference type="PROSITE" id="PS51257">
    <property type="entry name" value="PROKAR_LIPOPROTEIN"/>
    <property type="match status" value="1"/>
</dbReference>
<feature type="compositionally biased region" description="Low complexity" evidence="8">
    <location>
        <begin position="454"/>
        <end position="464"/>
    </location>
</feature>
<feature type="transmembrane region" description="Helical" evidence="9">
    <location>
        <begin position="187"/>
        <end position="209"/>
    </location>
</feature>
<dbReference type="InterPro" id="IPR003660">
    <property type="entry name" value="HAMP_dom"/>
</dbReference>
<evidence type="ECO:0000256" key="8">
    <source>
        <dbReference type="SAM" id="MobiDB-lite"/>
    </source>
</evidence>
<comment type="subcellular location">
    <subcellularLocation>
        <location evidence="1">Membrane</location>
        <topology evidence="1">Multi-pass membrane protein</topology>
    </subcellularLocation>
</comment>
<keyword evidence="5 7" id="KW-0807">Transducer</keyword>
<proteinExistence type="inferred from homology"/>
<accession>A0ABV1M6J8</accession>
<dbReference type="Gene3D" id="1.10.287.950">
    <property type="entry name" value="Methyl-accepting chemotaxis protein"/>
    <property type="match status" value="1"/>
</dbReference>
<evidence type="ECO:0000313" key="13">
    <source>
        <dbReference type="Proteomes" id="UP001433638"/>
    </source>
</evidence>
<evidence type="ECO:0000256" key="3">
    <source>
        <dbReference type="ARBA" id="ARBA00022989"/>
    </source>
</evidence>
<evidence type="ECO:0000256" key="2">
    <source>
        <dbReference type="ARBA" id="ARBA00022692"/>
    </source>
</evidence>
<dbReference type="Pfam" id="PF00672">
    <property type="entry name" value="HAMP"/>
    <property type="match status" value="1"/>
</dbReference>
<keyword evidence="2 9" id="KW-0812">Transmembrane</keyword>
<dbReference type="RefSeq" id="WP_349589168.1">
    <property type="nucleotide sequence ID" value="NZ_JBEFLD010000007.1"/>
</dbReference>
<evidence type="ECO:0000256" key="7">
    <source>
        <dbReference type="PROSITE-ProRule" id="PRU00284"/>
    </source>
</evidence>